<dbReference type="Proteomes" id="UP000095280">
    <property type="component" value="Unplaced"/>
</dbReference>
<dbReference type="PROSITE" id="PS52002">
    <property type="entry name" value="SM"/>
    <property type="match status" value="1"/>
</dbReference>
<dbReference type="GO" id="GO:0005737">
    <property type="term" value="C:cytoplasm"/>
    <property type="evidence" value="ECO:0007669"/>
    <property type="project" value="UniProtKB-SubCell"/>
</dbReference>
<feature type="region of interest" description="Disordered" evidence="11">
    <location>
        <begin position="334"/>
        <end position="372"/>
    </location>
</feature>
<keyword evidence="6" id="KW-0747">Spliceosome</keyword>
<name>A0A1I8JPC1_9PLAT</name>
<evidence type="ECO:0000256" key="8">
    <source>
        <dbReference type="ARBA" id="ARBA00023242"/>
    </source>
</evidence>
<dbReference type="Pfam" id="PF01423">
    <property type="entry name" value="LSM"/>
    <property type="match status" value="1"/>
</dbReference>
<dbReference type="InterPro" id="IPR047575">
    <property type="entry name" value="Sm"/>
</dbReference>
<keyword evidence="7" id="KW-0508">mRNA splicing</keyword>
<dbReference type="GO" id="GO:0000387">
    <property type="term" value="P:spliceosomal snRNP assembly"/>
    <property type="evidence" value="ECO:0007669"/>
    <property type="project" value="InterPro"/>
</dbReference>
<dbReference type="Gene3D" id="2.30.30.100">
    <property type="match status" value="1"/>
</dbReference>
<comment type="subcellular location">
    <subcellularLocation>
        <location evidence="2">Cytoplasm</location>
    </subcellularLocation>
    <subcellularLocation>
        <location evidence="1">Nucleus</location>
    </subcellularLocation>
</comment>
<evidence type="ECO:0000313" key="14">
    <source>
        <dbReference type="WBParaSite" id="snap_masked-unitig_26963-processed-gene-0.0-mRNA-1"/>
    </source>
</evidence>
<proteinExistence type="inferred from homology"/>
<feature type="compositionally biased region" description="Acidic residues" evidence="11">
    <location>
        <begin position="469"/>
        <end position="482"/>
    </location>
</feature>
<dbReference type="InterPro" id="IPR010920">
    <property type="entry name" value="LSM_dom_sf"/>
</dbReference>
<dbReference type="AlphaFoldDB" id="A0A1I8JPC1"/>
<feature type="compositionally biased region" description="Basic residues" evidence="11">
    <location>
        <begin position="351"/>
        <end position="372"/>
    </location>
</feature>
<evidence type="ECO:0000256" key="2">
    <source>
        <dbReference type="ARBA" id="ARBA00004496"/>
    </source>
</evidence>
<dbReference type="WBParaSite" id="snap_masked-unitig_26963-processed-gene-0.0-mRNA-1">
    <property type="protein sequence ID" value="snap_masked-unitig_26963-processed-gene-0.0-mRNA-1"/>
    <property type="gene ID" value="snap_masked-unitig_26963-processed-gene-0.0"/>
</dbReference>
<dbReference type="InterPro" id="IPR027141">
    <property type="entry name" value="LSm4/Sm_D1/D3"/>
</dbReference>
<dbReference type="InterPro" id="IPR001163">
    <property type="entry name" value="Sm_dom_euk/arc"/>
</dbReference>
<dbReference type="InterPro" id="IPR034102">
    <property type="entry name" value="Sm_D1"/>
</dbReference>
<accession>A0A1I8JPC1</accession>
<evidence type="ECO:0000256" key="3">
    <source>
        <dbReference type="ARBA" id="ARBA00008146"/>
    </source>
</evidence>
<feature type="compositionally biased region" description="Acidic residues" evidence="11">
    <location>
        <begin position="448"/>
        <end position="460"/>
    </location>
</feature>
<dbReference type="SMART" id="SM00651">
    <property type="entry name" value="Sm"/>
    <property type="match status" value="1"/>
</dbReference>
<evidence type="ECO:0000256" key="11">
    <source>
        <dbReference type="SAM" id="MobiDB-lite"/>
    </source>
</evidence>
<protein>
    <recommendedName>
        <fullName evidence="10">snRNP core protein D1</fullName>
    </recommendedName>
</protein>
<dbReference type="GO" id="GO:0005681">
    <property type="term" value="C:spliceosomal complex"/>
    <property type="evidence" value="ECO:0007669"/>
    <property type="project" value="UniProtKB-KW"/>
</dbReference>
<feature type="compositionally biased region" description="Acidic residues" evidence="11">
    <location>
        <begin position="399"/>
        <end position="420"/>
    </location>
</feature>
<evidence type="ECO:0000256" key="5">
    <source>
        <dbReference type="ARBA" id="ARBA00022664"/>
    </source>
</evidence>
<feature type="compositionally biased region" description="Acidic residues" evidence="11">
    <location>
        <begin position="427"/>
        <end position="439"/>
    </location>
</feature>
<keyword evidence="4" id="KW-0963">Cytoplasm</keyword>
<evidence type="ECO:0000256" key="4">
    <source>
        <dbReference type="ARBA" id="ARBA00022490"/>
    </source>
</evidence>
<dbReference type="PANTHER" id="PTHR23338">
    <property type="entry name" value="SMALL NUCLEAR RIBONUCLEOPROTEIN SM"/>
    <property type="match status" value="1"/>
</dbReference>
<keyword evidence="5" id="KW-0507">mRNA processing</keyword>
<dbReference type="FunFam" id="2.30.30.100:FF:000016">
    <property type="entry name" value="Small nuclear ribonucleoprotein Sm D1"/>
    <property type="match status" value="1"/>
</dbReference>
<keyword evidence="13" id="KW-1185">Reference proteome</keyword>
<evidence type="ECO:0000259" key="12">
    <source>
        <dbReference type="PROSITE" id="PS52002"/>
    </source>
</evidence>
<dbReference type="GO" id="GO:0003723">
    <property type="term" value="F:RNA binding"/>
    <property type="evidence" value="ECO:0007669"/>
    <property type="project" value="InterPro"/>
</dbReference>
<feature type="region of interest" description="Disordered" evidence="11">
    <location>
        <begin position="399"/>
        <end position="553"/>
    </location>
</feature>
<comment type="similarity">
    <text evidence="3">Belongs to the snRNP core protein family.</text>
</comment>
<sequence>QNLEFHDSLVIQRSPECGRYAVAKRPLVKGRDTLQRVTLLHCAAAALFECADLDLIESTGIGHLAYRILLTACSSLSPSGASQWLAGAPVPRCFPADYSAVDGLCDNAEHHQLDDVAKYRQVARTAGECCSQSRSSRWTRSAQPQLLAEDRPAEALALLRQLPGQADGLRAFGQQPLAAAGHAIRSATIVKVQFGGESVEYGKELFKASELLALAGERDRLQQTADICLRLLRLYYGNADSCPLISELELVRFLMKLSHESVTIELKNGTVVHGTIIGVDVAMNTHLRQVKMTLKNKDPITLDFLSIRGNNIRYIILPDNLPLDTLLVDDTPKIKKKKEGSGPAGPVGGRGRGRGRGRAARRSAARSRARRPRRSLRWHKQFKFYFTYFVVAADEDSEAAEKVENDEEHDVTELIEEPEAAEVKNDEEPDLTEPIEESDAEKVKNDEEPGVTEPIEEESEAADKVKNDEEPDVTEPIEEESEAAEKVDNEPMDAIAGATEAGETAASTTKSQEADLEVVGDGVVKDRQRSDSSGSFDRMPDDRNAQRFLRRGC</sequence>
<dbReference type="CDD" id="cd01724">
    <property type="entry name" value="Sm_D1"/>
    <property type="match status" value="1"/>
</dbReference>
<keyword evidence="9" id="KW-0687">Ribonucleoprotein</keyword>
<reference evidence="14" key="1">
    <citation type="submission" date="2016-11" db="UniProtKB">
        <authorList>
            <consortium name="WormBaseParasite"/>
        </authorList>
    </citation>
    <scope>IDENTIFICATION</scope>
</reference>
<feature type="domain" description="Sm" evidence="12">
    <location>
        <begin position="249"/>
        <end position="321"/>
    </location>
</feature>
<evidence type="ECO:0000256" key="7">
    <source>
        <dbReference type="ARBA" id="ARBA00023187"/>
    </source>
</evidence>
<dbReference type="SUPFAM" id="SSF50182">
    <property type="entry name" value="Sm-like ribonucleoproteins"/>
    <property type="match status" value="1"/>
</dbReference>
<evidence type="ECO:0000256" key="6">
    <source>
        <dbReference type="ARBA" id="ARBA00022728"/>
    </source>
</evidence>
<evidence type="ECO:0000256" key="10">
    <source>
        <dbReference type="ARBA" id="ARBA00033121"/>
    </source>
</evidence>
<evidence type="ECO:0000256" key="9">
    <source>
        <dbReference type="ARBA" id="ARBA00023274"/>
    </source>
</evidence>
<keyword evidence="8" id="KW-0539">Nucleus</keyword>
<feature type="compositionally biased region" description="Low complexity" evidence="11">
    <location>
        <begin position="494"/>
        <end position="509"/>
    </location>
</feature>
<evidence type="ECO:0000313" key="13">
    <source>
        <dbReference type="Proteomes" id="UP000095280"/>
    </source>
</evidence>
<evidence type="ECO:0000256" key="1">
    <source>
        <dbReference type="ARBA" id="ARBA00004123"/>
    </source>
</evidence>
<organism evidence="13 14">
    <name type="scientific">Macrostomum lignano</name>
    <dbReference type="NCBI Taxonomy" id="282301"/>
    <lineage>
        <taxon>Eukaryota</taxon>
        <taxon>Metazoa</taxon>
        <taxon>Spiralia</taxon>
        <taxon>Lophotrochozoa</taxon>
        <taxon>Platyhelminthes</taxon>
        <taxon>Rhabditophora</taxon>
        <taxon>Macrostomorpha</taxon>
        <taxon>Macrostomida</taxon>
        <taxon>Macrostomidae</taxon>
        <taxon>Macrostomum</taxon>
    </lineage>
</organism>